<sequence>MSSPNDPSGSPKRTQKIRTMVADDYERISGADDPFVILNLSRDASLDEVRSRYERYEKFYRAENFQRFADMDLTRKALDIRRAIGRAMVSIQSSADAEPEEAPSAPKKEKPVLPQVDDDCAALGDIYFRDGLTYLKLRDLNSAEECLKRATNYDPSRGIILAYLGYTQFKLRNNDPGVVDESRQQLERAASMEPDNAEVFVLMARFGINVADKHFATHALDNVERIRPKHPKLRKLKKRLDKVG</sequence>
<evidence type="ECO:0008006" key="5">
    <source>
        <dbReference type="Google" id="ProtNLM"/>
    </source>
</evidence>
<evidence type="ECO:0000256" key="2">
    <source>
        <dbReference type="SAM" id="MobiDB-lite"/>
    </source>
</evidence>
<evidence type="ECO:0000313" key="3">
    <source>
        <dbReference type="EMBL" id="QDG54532.1"/>
    </source>
</evidence>
<accession>A0A5B8YGK5</accession>
<dbReference type="PROSITE" id="PS50005">
    <property type="entry name" value="TPR"/>
    <property type="match status" value="1"/>
</dbReference>
<organism evidence="3 4">
    <name type="scientific">Persicimonas caeni</name>
    <dbReference type="NCBI Taxonomy" id="2292766"/>
    <lineage>
        <taxon>Bacteria</taxon>
        <taxon>Deltaproteobacteria</taxon>
        <taxon>Bradymonadales</taxon>
        <taxon>Bradymonadaceae</taxon>
        <taxon>Persicimonas</taxon>
    </lineage>
</organism>
<reference evidence="3 4" key="1">
    <citation type="submission" date="2019-06" db="EMBL/GenBank/DDBJ databases">
        <title>Persicimonas caeni gen. nov., sp. nov., a predatory bacterium isolated from solar saltern.</title>
        <authorList>
            <person name="Wang S."/>
        </authorList>
    </citation>
    <scope>NUCLEOTIDE SEQUENCE [LARGE SCALE GENOMIC DNA]</scope>
    <source>
        <strain evidence="3 4">YN101</strain>
    </source>
</reference>
<dbReference type="OrthoDB" id="5526307at2"/>
<feature type="region of interest" description="Disordered" evidence="2">
    <location>
        <begin position="91"/>
        <end position="112"/>
    </location>
</feature>
<gene>
    <name evidence="3" type="ORF">FIV42_28445</name>
</gene>
<accession>A0A4Y6Q1X2</accession>
<dbReference type="InterPro" id="IPR019734">
    <property type="entry name" value="TPR_rpt"/>
</dbReference>
<feature type="repeat" description="TPR" evidence="1">
    <location>
        <begin position="124"/>
        <end position="157"/>
    </location>
</feature>
<keyword evidence="1" id="KW-0802">TPR repeat</keyword>
<name>A0A4Y6Q1X2_PERCE</name>
<dbReference type="InterPro" id="IPR011990">
    <property type="entry name" value="TPR-like_helical_dom_sf"/>
</dbReference>
<keyword evidence="4" id="KW-1185">Reference proteome</keyword>
<dbReference type="RefSeq" id="WP_141200976.1">
    <property type="nucleotide sequence ID" value="NZ_CP041186.1"/>
</dbReference>
<dbReference type="EMBL" id="CP041186">
    <property type="protein sequence ID" value="QDG54532.1"/>
    <property type="molecule type" value="Genomic_DNA"/>
</dbReference>
<dbReference type="Proteomes" id="UP000315995">
    <property type="component" value="Chromosome"/>
</dbReference>
<proteinExistence type="predicted"/>
<dbReference type="Gene3D" id="1.25.40.10">
    <property type="entry name" value="Tetratricopeptide repeat domain"/>
    <property type="match status" value="1"/>
</dbReference>
<protein>
    <recommendedName>
        <fullName evidence="5">Tetratricopeptide repeat protein</fullName>
    </recommendedName>
</protein>
<evidence type="ECO:0000256" key="1">
    <source>
        <dbReference type="PROSITE-ProRule" id="PRU00339"/>
    </source>
</evidence>
<dbReference type="SUPFAM" id="SSF48452">
    <property type="entry name" value="TPR-like"/>
    <property type="match status" value="1"/>
</dbReference>
<evidence type="ECO:0000313" key="4">
    <source>
        <dbReference type="Proteomes" id="UP000315995"/>
    </source>
</evidence>
<dbReference type="AlphaFoldDB" id="A0A4Y6Q1X2"/>